<feature type="repeat" description="TPR" evidence="3">
    <location>
        <begin position="52"/>
        <end position="85"/>
    </location>
</feature>
<organism evidence="4 5">
    <name type="scientific">Chamaesiphon polymorphus CCALA 037</name>
    <dbReference type="NCBI Taxonomy" id="2107692"/>
    <lineage>
        <taxon>Bacteria</taxon>
        <taxon>Bacillati</taxon>
        <taxon>Cyanobacteriota</taxon>
        <taxon>Cyanophyceae</taxon>
        <taxon>Gomontiellales</taxon>
        <taxon>Chamaesiphonaceae</taxon>
        <taxon>Chamaesiphon</taxon>
    </lineage>
</organism>
<dbReference type="EMBL" id="PVWO01000097">
    <property type="protein sequence ID" value="PSB57000.1"/>
    <property type="molecule type" value="Genomic_DNA"/>
</dbReference>
<dbReference type="RefSeq" id="WP_106303533.1">
    <property type="nucleotide sequence ID" value="NZ_PVWO01000097.1"/>
</dbReference>
<evidence type="ECO:0000256" key="1">
    <source>
        <dbReference type="ARBA" id="ARBA00022737"/>
    </source>
</evidence>
<dbReference type="InterPro" id="IPR019734">
    <property type="entry name" value="TPR_rpt"/>
</dbReference>
<protein>
    <submittedName>
        <fullName evidence="4">Uncharacterized protein</fullName>
    </submittedName>
</protein>
<reference evidence="4 5" key="1">
    <citation type="submission" date="2018-03" db="EMBL/GenBank/DDBJ databases">
        <title>The ancient ancestry and fast evolution of plastids.</title>
        <authorList>
            <person name="Moore K.R."/>
            <person name="Magnabosco C."/>
            <person name="Momper L."/>
            <person name="Gold D.A."/>
            <person name="Bosak T."/>
            <person name="Fournier G.P."/>
        </authorList>
    </citation>
    <scope>NUCLEOTIDE SEQUENCE [LARGE SCALE GENOMIC DNA]</scope>
    <source>
        <strain evidence="4 5">CCALA 037</strain>
    </source>
</reference>
<evidence type="ECO:0000256" key="2">
    <source>
        <dbReference type="ARBA" id="ARBA00022803"/>
    </source>
</evidence>
<gene>
    <name evidence="4" type="ORF">C7B77_09870</name>
</gene>
<keyword evidence="5" id="KW-1185">Reference proteome</keyword>
<dbReference type="PANTHER" id="PTHR44858">
    <property type="entry name" value="TETRATRICOPEPTIDE REPEAT PROTEIN 6"/>
    <property type="match status" value="1"/>
</dbReference>
<keyword evidence="1" id="KW-0677">Repeat</keyword>
<dbReference type="AlphaFoldDB" id="A0A2T1GH55"/>
<name>A0A2T1GH55_9CYAN</name>
<dbReference type="SMART" id="SM00028">
    <property type="entry name" value="TPR"/>
    <property type="match status" value="2"/>
</dbReference>
<dbReference type="Gene3D" id="1.25.40.10">
    <property type="entry name" value="Tetratricopeptide repeat domain"/>
    <property type="match status" value="1"/>
</dbReference>
<sequence>MSSRNSLWAALIGLAATIPTSGTIAIAKSSVEIGQTVAPSALQIAQVKEQSSSDYFAAGLKKYKKGDVQGALAEFNQAIKLNPNYAIAYYARGFVAADKLQDIQGALADFNRAIELDPNRPVRNII</sequence>
<dbReference type="SUPFAM" id="SSF48452">
    <property type="entry name" value="TPR-like"/>
    <property type="match status" value="1"/>
</dbReference>
<comment type="caution">
    <text evidence="4">The sequence shown here is derived from an EMBL/GenBank/DDBJ whole genome shotgun (WGS) entry which is preliminary data.</text>
</comment>
<dbReference type="GO" id="GO:0009279">
    <property type="term" value="C:cell outer membrane"/>
    <property type="evidence" value="ECO:0007669"/>
    <property type="project" value="TreeGrafter"/>
</dbReference>
<dbReference type="OrthoDB" id="9784971at2"/>
<evidence type="ECO:0000313" key="4">
    <source>
        <dbReference type="EMBL" id="PSB57000.1"/>
    </source>
</evidence>
<evidence type="ECO:0000313" key="5">
    <source>
        <dbReference type="Proteomes" id="UP000238937"/>
    </source>
</evidence>
<dbReference type="PROSITE" id="PS50005">
    <property type="entry name" value="TPR"/>
    <property type="match status" value="1"/>
</dbReference>
<dbReference type="Pfam" id="PF13414">
    <property type="entry name" value="TPR_11"/>
    <property type="match status" value="1"/>
</dbReference>
<dbReference type="Proteomes" id="UP000238937">
    <property type="component" value="Unassembled WGS sequence"/>
</dbReference>
<dbReference type="PANTHER" id="PTHR44858:SF1">
    <property type="entry name" value="UDP-N-ACETYLGLUCOSAMINE--PEPTIDE N-ACETYLGLUCOSAMINYLTRANSFERASE SPINDLY-RELATED"/>
    <property type="match status" value="1"/>
</dbReference>
<keyword evidence="2 3" id="KW-0802">TPR repeat</keyword>
<dbReference type="InterPro" id="IPR011990">
    <property type="entry name" value="TPR-like_helical_dom_sf"/>
</dbReference>
<dbReference type="GO" id="GO:0046813">
    <property type="term" value="P:receptor-mediated virion attachment to host cell"/>
    <property type="evidence" value="ECO:0007669"/>
    <property type="project" value="TreeGrafter"/>
</dbReference>
<evidence type="ECO:0000256" key="3">
    <source>
        <dbReference type="PROSITE-ProRule" id="PRU00339"/>
    </source>
</evidence>
<proteinExistence type="predicted"/>
<dbReference type="InterPro" id="IPR050498">
    <property type="entry name" value="Ycf3"/>
</dbReference>
<accession>A0A2T1GH55</accession>